<dbReference type="GO" id="GO:0003677">
    <property type="term" value="F:DNA binding"/>
    <property type="evidence" value="ECO:0007669"/>
    <property type="project" value="InterPro"/>
</dbReference>
<evidence type="ECO:0000259" key="3">
    <source>
        <dbReference type="PROSITE" id="PS51702"/>
    </source>
</evidence>
<accession>E1Z9X0</accession>
<evidence type="ECO:0000256" key="1">
    <source>
        <dbReference type="ARBA" id="ARBA00004430"/>
    </source>
</evidence>
<dbReference type="GO" id="GO:0005930">
    <property type="term" value="C:axoneme"/>
    <property type="evidence" value="ECO:0007669"/>
    <property type="project" value="UniProtKB-SubCell"/>
</dbReference>
<reference evidence="4 5" key="1">
    <citation type="journal article" date="2010" name="Plant Cell">
        <title>The Chlorella variabilis NC64A genome reveals adaptation to photosymbiosis, coevolution with viruses, and cryptic sex.</title>
        <authorList>
            <person name="Blanc G."/>
            <person name="Duncan G."/>
            <person name="Agarkova I."/>
            <person name="Borodovsky M."/>
            <person name="Gurnon J."/>
            <person name="Kuo A."/>
            <person name="Lindquist E."/>
            <person name="Lucas S."/>
            <person name="Pangilinan J."/>
            <person name="Polle J."/>
            <person name="Salamov A."/>
            <person name="Terry A."/>
            <person name="Yamada T."/>
            <person name="Dunigan D.D."/>
            <person name="Grigoriev I.V."/>
            <person name="Claverie J.M."/>
            <person name="Van Etten J.L."/>
        </authorList>
    </citation>
    <scope>NUCLEOTIDE SEQUENCE [LARGE SCALE GENOMIC DNA]</scope>
    <source>
        <strain evidence="4 5">NC64A</strain>
    </source>
</reference>
<dbReference type="InterPro" id="IPR032675">
    <property type="entry name" value="LRR_dom_sf"/>
</dbReference>
<dbReference type="InterPro" id="IPR003314">
    <property type="entry name" value="Mu-type_HTH"/>
</dbReference>
<dbReference type="Proteomes" id="UP000008141">
    <property type="component" value="Unassembled WGS sequence"/>
</dbReference>
<dbReference type="RefSeq" id="XP_005849948.1">
    <property type="nucleotide sequence ID" value="XM_005849886.1"/>
</dbReference>
<evidence type="ECO:0000313" key="4">
    <source>
        <dbReference type="EMBL" id="EFN57846.1"/>
    </source>
</evidence>
<dbReference type="GeneID" id="17356856"/>
<comment type="subcellular location">
    <subcellularLocation>
        <location evidence="1">Cytoplasm</location>
        <location evidence="1">Cytoskeleton</location>
        <location evidence="1">Cilium axoneme</location>
    </subcellularLocation>
</comment>
<dbReference type="EMBL" id="GL433839">
    <property type="protein sequence ID" value="EFN57846.1"/>
    <property type="molecule type" value="Genomic_DNA"/>
</dbReference>
<dbReference type="PROSITE" id="PS51702">
    <property type="entry name" value="HTH_MU"/>
    <property type="match status" value="1"/>
</dbReference>
<dbReference type="AlphaFoldDB" id="E1Z9X0"/>
<feature type="domain" description="HTH Mu-type" evidence="3">
    <location>
        <begin position="1"/>
        <end position="20"/>
    </location>
</feature>
<keyword evidence="5" id="KW-1185">Reference proteome</keyword>
<dbReference type="KEGG" id="cvr:CHLNCDRAFT_143300"/>
<evidence type="ECO:0000256" key="2">
    <source>
        <dbReference type="SAM" id="MobiDB-lite"/>
    </source>
</evidence>
<dbReference type="SUPFAM" id="SSF52047">
    <property type="entry name" value="RNI-like"/>
    <property type="match status" value="1"/>
</dbReference>
<dbReference type="OrthoDB" id="520165at2759"/>
<protein>
    <recommendedName>
        <fullName evidence="3">HTH Mu-type domain-containing protein</fullName>
    </recommendedName>
</protein>
<gene>
    <name evidence="4" type="ORF">CHLNCDRAFT_143300</name>
</gene>
<name>E1Z9X0_CHLVA</name>
<dbReference type="Gene3D" id="3.80.10.10">
    <property type="entry name" value="Ribonuclease Inhibitor"/>
    <property type="match status" value="1"/>
</dbReference>
<proteinExistence type="predicted"/>
<evidence type="ECO:0000313" key="5">
    <source>
        <dbReference type="Proteomes" id="UP000008141"/>
    </source>
</evidence>
<organism evidence="5">
    <name type="scientific">Chlorella variabilis</name>
    <name type="common">Green alga</name>
    <dbReference type="NCBI Taxonomy" id="554065"/>
    <lineage>
        <taxon>Eukaryota</taxon>
        <taxon>Viridiplantae</taxon>
        <taxon>Chlorophyta</taxon>
        <taxon>core chlorophytes</taxon>
        <taxon>Trebouxiophyceae</taxon>
        <taxon>Chlorellales</taxon>
        <taxon>Chlorellaceae</taxon>
        <taxon>Chlorella clade</taxon>
        <taxon>Chlorella</taxon>
    </lineage>
</organism>
<dbReference type="InParanoid" id="E1Z9X0"/>
<feature type="region of interest" description="Disordered" evidence="2">
    <location>
        <begin position="418"/>
        <end position="440"/>
    </location>
</feature>
<sequence length="440" mass="46324">MQSLPEELQGRILELAGQQAGPSVTLVCKHRLVYSQPGLWQQVAVLGKDARQLGSAEDNWWHRKLALLQRVRGAVRAAQFEGPPIGVEAASAHALPDGMQLADLVGALDPAALTSLTFSQKAELSPAAAHGIVCCTRLRPLDLSVLPFPLREESTAVLQQLGSLQQLTLSAQHLPALLLHEGVASCLLHLTGLTLKSDAELPSTQPLTALTRLQKLTMRQASAGDTGLQLLPVTAFPALKAMSYIARHFQVSGATLSSKHQQGNMLLDVERRSDSSVNGWGFHLSTAALDSAGLLPAVLRTLGLAGGDLASIMLLSCSVQSTALSLGQMASSVTKVFISDAHATGGDQLGSALDALLGSMPTLQFAIVKSCDLSHGLPTSLSILALNDNMLRGALPTSLRTAKKLLVLDLSNNLDFPEERDPEASLQPGGLHSPLGAPLS</sequence>